<comment type="similarity">
    <text evidence="9 11">Belongs to the adenylosuccinate synthetase family.</text>
</comment>
<feature type="binding site" evidence="9">
    <location>
        <position position="393"/>
    </location>
    <ligand>
        <name>IMP</name>
        <dbReference type="ChEBI" id="CHEBI:58053"/>
    </ligand>
</feature>
<dbReference type="CDD" id="cd03108">
    <property type="entry name" value="AdSS"/>
    <property type="match status" value="1"/>
</dbReference>
<dbReference type="Proteomes" id="UP001605036">
    <property type="component" value="Unassembled WGS sequence"/>
</dbReference>
<comment type="function">
    <text evidence="9">Plays an important role in the de novo pathway and in the salvage pathway of purine nucleotide biosynthesis. Catalyzes the first commited step in the biosynthesis of AMP from IMP.</text>
</comment>
<keyword evidence="3 9" id="KW-0479">Metal-binding</keyword>
<feature type="binding site" evidence="9">
    <location>
        <begin position="133"/>
        <end position="135"/>
    </location>
    <ligand>
        <name>GTP</name>
        <dbReference type="ChEBI" id="CHEBI:37565"/>
    </ligand>
</feature>
<comment type="function">
    <text evidence="11">Plays an important role in the de novo pathway of purine nucleotide biosynthesis.</text>
</comment>
<evidence type="ECO:0000256" key="4">
    <source>
        <dbReference type="ARBA" id="ARBA00022741"/>
    </source>
</evidence>
<dbReference type="GO" id="GO:0005525">
    <property type="term" value="F:GTP binding"/>
    <property type="evidence" value="ECO:0007669"/>
    <property type="project" value="UniProtKB-UniRule"/>
</dbReference>
<dbReference type="InterPro" id="IPR042111">
    <property type="entry name" value="Adenylosuccinate_synth_dom3"/>
</dbReference>
<dbReference type="SMART" id="SM00788">
    <property type="entry name" value="Adenylsucc_synt"/>
    <property type="match status" value="1"/>
</dbReference>
<feature type="binding site" evidence="9">
    <location>
        <position position="395"/>
    </location>
    <ligand>
        <name>GTP</name>
        <dbReference type="ChEBI" id="CHEBI:37565"/>
    </ligand>
</feature>
<feature type="binding site" evidence="9">
    <location>
        <begin position="106"/>
        <end position="109"/>
    </location>
    <ligand>
        <name>IMP</name>
        <dbReference type="ChEBI" id="CHEBI:58053"/>
    </ligand>
</feature>
<evidence type="ECO:0000256" key="10">
    <source>
        <dbReference type="PROSITE-ProRule" id="PRU10134"/>
    </source>
</evidence>
<keyword evidence="9" id="KW-0934">Plastid</keyword>
<gene>
    <name evidence="9" type="primary">PURA</name>
    <name evidence="12" type="ORF">R1flu_003791</name>
</gene>
<evidence type="ECO:0000256" key="7">
    <source>
        <dbReference type="ARBA" id="ARBA00023134"/>
    </source>
</evidence>
<organism evidence="12 13">
    <name type="scientific">Riccia fluitans</name>
    <dbReference type="NCBI Taxonomy" id="41844"/>
    <lineage>
        <taxon>Eukaryota</taxon>
        <taxon>Viridiplantae</taxon>
        <taxon>Streptophyta</taxon>
        <taxon>Embryophyta</taxon>
        <taxon>Marchantiophyta</taxon>
        <taxon>Marchantiopsida</taxon>
        <taxon>Marchantiidae</taxon>
        <taxon>Marchantiales</taxon>
        <taxon>Ricciaceae</taxon>
        <taxon>Riccia</taxon>
    </lineage>
</organism>
<evidence type="ECO:0000256" key="5">
    <source>
        <dbReference type="ARBA" id="ARBA00022755"/>
    </source>
</evidence>
<feature type="binding site" evidence="9">
    <location>
        <begin position="105"/>
        <end position="111"/>
    </location>
    <ligand>
        <name>GTP</name>
        <dbReference type="ChEBI" id="CHEBI:37565"/>
    </ligand>
</feature>
<feature type="active site" description="Proton acceptor" evidence="9">
    <location>
        <position position="106"/>
    </location>
</feature>
<keyword evidence="4 9" id="KW-0547">Nucleotide-binding</keyword>
<dbReference type="HAMAP" id="MF_00011">
    <property type="entry name" value="Adenylosucc_synth"/>
    <property type="match status" value="1"/>
</dbReference>
<dbReference type="FunFam" id="1.10.300.10:FF:000002">
    <property type="entry name" value="Adenylosuccinate synthetase, chloroplastic"/>
    <property type="match status" value="1"/>
</dbReference>
<feature type="binding site" evidence="9">
    <location>
        <position position="237"/>
    </location>
    <ligand>
        <name>IMP</name>
        <dbReference type="ChEBI" id="CHEBI:58053"/>
        <note>ligand shared between dimeric partners</note>
    </ligand>
</feature>
<feature type="binding site" evidence="9">
    <location>
        <begin position="389"/>
        <end position="395"/>
    </location>
    <ligand>
        <name>substrate</name>
    </ligand>
</feature>
<dbReference type="GO" id="GO:0004019">
    <property type="term" value="F:adenylosuccinate synthase activity"/>
    <property type="evidence" value="ECO:0007669"/>
    <property type="project" value="UniProtKB-UniRule"/>
</dbReference>
<evidence type="ECO:0000256" key="9">
    <source>
        <dbReference type="HAMAP-Rule" id="MF_03125"/>
    </source>
</evidence>
<dbReference type="Gene3D" id="1.10.300.10">
    <property type="entry name" value="Adenylosuccinate Synthetase, subunit A, domain 2"/>
    <property type="match status" value="1"/>
</dbReference>
<feature type="binding site" evidence="9">
    <location>
        <begin position="421"/>
        <end position="423"/>
    </location>
    <ligand>
        <name>GTP</name>
        <dbReference type="ChEBI" id="CHEBI:37565"/>
    </ligand>
</feature>
<dbReference type="Gene3D" id="3.90.170.10">
    <property type="entry name" value="Adenylosuccinate Synthetase, subunit A, domain 3"/>
    <property type="match status" value="1"/>
</dbReference>
<evidence type="ECO:0000313" key="13">
    <source>
        <dbReference type="Proteomes" id="UP001605036"/>
    </source>
</evidence>
<dbReference type="Gene3D" id="3.40.440.10">
    <property type="entry name" value="Adenylosuccinate Synthetase, subunit A, domain 1"/>
    <property type="match status" value="1"/>
</dbReference>
<evidence type="ECO:0000256" key="11">
    <source>
        <dbReference type="RuleBase" id="RU000520"/>
    </source>
</evidence>
<keyword evidence="13" id="KW-1185">Reference proteome</keyword>
<dbReference type="GO" id="GO:0044208">
    <property type="term" value="P:'de novo' AMP biosynthetic process"/>
    <property type="evidence" value="ECO:0007669"/>
    <property type="project" value="UniProtKB-UniRule"/>
</dbReference>
<dbReference type="InterPro" id="IPR018220">
    <property type="entry name" value="Adenylosuccin_syn_GTP-bd"/>
</dbReference>
<name>A0ABD1Y9Z0_9MARC</name>
<evidence type="ECO:0000256" key="6">
    <source>
        <dbReference type="ARBA" id="ARBA00022842"/>
    </source>
</evidence>
<dbReference type="NCBIfam" id="TIGR00184">
    <property type="entry name" value="purA"/>
    <property type="match status" value="1"/>
</dbReference>
<dbReference type="PANTHER" id="PTHR11846">
    <property type="entry name" value="ADENYLOSUCCINATE SYNTHETASE"/>
    <property type="match status" value="1"/>
</dbReference>
<dbReference type="NCBIfam" id="NF002223">
    <property type="entry name" value="PRK01117.1"/>
    <property type="match status" value="1"/>
</dbReference>
<evidence type="ECO:0000256" key="3">
    <source>
        <dbReference type="ARBA" id="ARBA00022723"/>
    </source>
</evidence>
<feature type="binding site" evidence="9">
    <location>
        <position position="314"/>
    </location>
    <ligand>
        <name>IMP</name>
        <dbReference type="ChEBI" id="CHEBI:58053"/>
    </ligand>
</feature>
<dbReference type="InterPro" id="IPR042109">
    <property type="entry name" value="Adenylosuccinate_synth_dom1"/>
</dbReference>
<keyword evidence="6 9" id="KW-0460">Magnesium</keyword>
<evidence type="ECO:0000313" key="12">
    <source>
        <dbReference type="EMBL" id="KAL2623586.1"/>
    </source>
</evidence>
<dbReference type="PROSITE" id="PS00513">
    <property type="entry name" value="ADENYLOSUCCIN_SYN_2"/>
    <property type="match status" value="1"/>
</dbReference>
<dbReference type="InterPro" id="IPR027417">
    <property type="entry name" value="P-loop_NTPase"/>
</dbReference>
<dbReference type="EMBL" id="JBHFFA010000006">
    <property type="protein sequence ID" value="KAL2623586.1"/>
    <property type="molecule type" value="Genomic_DNA"/>
</dbReference>
<feature type="binding site" evidence="9">
    <location>
        <position position="106"/>
    </location>
    <ligand>
        <name>Mg(2+)</name>
        <dbReference type="ChEBI" id="CHEBI:18420"/>
    </ligand>
</feature>
<reference evidence="12 13" key="1">
    <citation type="submission" date="2024-09" db="EMBL/GenBank/DDBJ databases">
        <title>Chromosome-scale assembly of Riccia fluitans.</title>
        <authorList>
            <person name="Paukszto L."/>
            <person name="Sawicki J."/>
            <person name="Karawczyk K."/>
            <person name="Piernik-Szablinska J."/>
            <person name="Szczecinska M."/>
            <person name="Mazdziarz M."/>
        </authorList>
    </citation>
    <scope>NUCLEOTIDE SEQUENCE [LARGE SCALE GENOMIC DNA]</scope>
    <source>
        <strain evidence="12">Rf_01</strain>
        <tissue evidence="12">Aerial parts of the thallus</tissue>
    </source>
</reference>
<dbReference type="InterPro" id="IPR001114">
    <property type="entry name" value="Adenylosuccinate_synthetase"/>
</dbReference>
<evidence type="ECO:0000256" key="1">
    <source>
        <dbReference type="ARBA" id="ARBA00011738"/>
    </source>
</evidence>
<dbReference type="InterPro" id="IPR033128">
    <property type="entry name" value="Adenylosuccin_syn_Lys_AS"/>
</dbReference>
<feature type="active site" evidence="10">
    <location>
        <position position="234"/>
    </location>
</feature>
<comment type="pathway">
    <text evidence="9 11">Purine metabolism; AMP biosynthesis via de novo pathway; AMP from IMP: step 1/2.</text>
</comment>
<dbReference type="GO" id="GO:0000287">
    <property type="term" value="F:magnesium ion binding"/>
    <property type="evidence" value="ECO:0007669"/>
    <property type="project" value="UniProtKB-UniRule"/>
</dbReference>
<dbReference type="InterPro" id="IPR042110">
    <property type="entry name" value="Adenylosuccinate_synth_dom2"/>
</dbReference>
<feature type="binding site" evidence="9">
    <location>
        <position position="133"/>
    </location>
    <ligand>
        <name>Mg(2+)</name>
        <dbReference type="ChEBI" id="CHEBI:18420"/>
    </ligand>
</feature>
<dbReference type="AlphaFoldDB" id="A0ABD1Y9Z0"/>
<comment type="subunit">
    <text evidence="1 9">Homodimer.</text>
</comment>
<protein>
    <recommendedName>
        <fullName evidence="9">Adenylosuccinate synthetase, chloroplastic</fullName>
        <shortName evidence="9">AMPSase</shortName>
        <shortName evidence="9">AdSS</shortName>
        <ecNumber evidence="9">6.3.4.4</ecNumber>
    </recommendedName>
    <alternativeName>
        <fullName evidence="9">IMP--aspartate ligase</fullName>
    </alternativeName>
</protein>
<comment type="cofactor">
    <cofactor evidence="9">
        <name>Mg(2+)</name>
        <dbReference type="ChEBI" id="CHEBI:18420"/>
    </cofactor>
    <text evidence="9">Binds 1 Mg(2+) ion per subunit.</text>
</comment>
<evidence type="ECO:0000256" key="2">
    <source>
        <dbReference type="ARBA" id="ARBA00022598"/>
    </source>
</evidence>
<feature type="binding site" evidence="9">
    <location>
        <begin position="131"/>
        <end position="134"/>
    </location>
    <ligand>
        <name>IMP</name>
        <dbReference type="ChEBI" id="CHEBI:58053"/>
    </ligand>
</feature>
<feature type="binding site" evidence="9">
    <location>
        <position position="329"/>
    </location>
    <ligand>
        <name>IMP</name>
        <dbReference type="ChEBI" id="CHEBI:58053"/>
    </ligand>
</feature>
<dbReference type="PROSITE" id="PS01266">
    <property type="entry name" value="ADENYLOSUCCIN_SYN_1"/>
    <property type="match status" value="1"/>
</dbReference>
<keyword evidence="2 9" id="KW-0436">Ligase</keyword>
<feature type="active site" description="Proton donor" evidence="9">
    <location>
        <position position="134"/>
    </location>
</feature>
<keyword evidence="7 9" id="KW-0342">GTP-binding</keyword>
<comment type="caution">
    <text evidence="12">The sequence shown here is derived from an EMBL/GenBank/DDBJ whole genome shotgun (WGS) entry which is preliminary data.</text>
</comment>
<keyword evidence="5 9" id="KW-0658">Purine biosynthesis</keyword>
<proteinExistence type="inferred from homology"/>
<keyword evidence="9" id="KW-0150">Chloroplast</keyword>
<dbReference type="EC" id="6.3.4.4" evidence="9"/>
<feature type="binding site" evidence="9">
    <location>
        <position position="223"/>
    </location>
    <ligand>
        <name>IMP</name>
        <dbReference type="ChEBI" id="CHEBI:58053"/>
    </ligand>
</feature>
<accession>A0ABD1Y9Z0</accession>
<comment type="subcellular location">
    <subcellularLocation>
        <location evidence="9">Plastid</location>
        <location evidence="9">Chloroplast</location>
    </subcellularLocation>
</comment>
<feature type="binding site" evidence="9">
    <location>
        <begin position="504"/>
        <end position="506"/>
    </location>
    <ligand>
        <name>GTP</name>
        <dbReference type="ChEBI" id="CHEBI:37565"/>
    </ligand>
</feature>
<dbReference type="Pfam" id="PF00709">
    <property type="entry name" value="Adenylsucc_synt"/>
    <property type="match status" value="1"/>
</dbReference>
<evidence type="ECO:0000256" key="8">
    <source>
        <dbReference type="ARBA" id="ARBA00050432"/>
    </source>
</evidence>
<dbReference type="SUPFAM" id="SSF52540">
    <property type="entry name" value="P-loop containing nucleoside triphosphate hydrolases"/>
    <property type="match status" value="1"/>
</dbReference>
<sequence>MADMLVAANATLCLSSAPSLGTPRSSVQSHQHSSFWGSRYILKAHVSKGRLNFLSERLSGKQTQRDGVRCQLSATRPESIVEKQKPEDVYSSLSQVCAVLGSQWGDEGKGKLVDILARRYDVVARCQGGANAGHTIYNDEGKKFALHVVPSGILNNNAVCVVGNGVVVHVPGFFDEVKKLEEEGIVCEGRLFVSDRAHILFDLHRTVDGLREAELAGAMIGTTKRGIGPCYASKAIRNGIRFGDLRNLDTFEDKLEILLKDAASRFPDFTYDLDAEMERYRIYAERLVPYITDTVHFINEAYRQKKRILVEGGQATMLDIDFGTYPFVTSSNPSAGGICTGLGIAPNRLGDIVGVAKAYTTRVGAGPYPTELFGELGEQLRAAGHEYGTTTGRPRRCGWLDIVALKYTCDINGFTSINLTKLDVFSGFGKLKLGVGYKTQSGEKLKYFPSDLSLLESVEVEYEEMPGWKEDISLARQYEELPAAARAYVERIEQLVGLPVRFIGVGPGREALIVR</sequence>
<comment type="catalytic activity">
    <reaction evidence="8 9 11">
        <text>IMP + L-aspartate + GTP = N(6)-(1,2-dicarboxyethyl)-AMP + GDP + phosphate + 2 H(+)</text>
        <dbReference type="Rhea" id="RHEA:15753"/>
        <dbReference type="ChEBI" id="CHEBI:15378"/>
        <dbReference type="ChEBI" id="CHEBI:29991"/>
        <dbReference type="ChEBI" id="CHEBI:37565"/>
        <dbReference type="ChEBI" id="CHEBI:43474"/>
        <dbReference type="ChEBI" id="CHEBI:57567"/>
        <dbReference type="ChEBI" id="CHEBI:58053"/>
        <dbReference type="ChEBI" id="CHEBI:58189"/>
        <dbReference type="EC" id="6.3.4.4"/>
    </reaction>
</comment>
<dbReference type="PANTHER" id="PTHR11846:SF0">
    <property type="entry name" value="ADENYLOSUCCINATE SYNTHETASE"/>
    <property type="match status" value="1"/>
</dbReference>
<dbReference type="GO" id="GO:0009507">
    <property type="term" value="C:chloroplast"/>
    <property type="evidence" value="ECO:0007669"/>
    <property type="project" value="UniProtKB-SubCell"/>
</dbReference>
<dbReference type="FunFam" id="3.90.170.10:FF:000001">
    <property type="entry name" value="Adenylosuccinate synthetase"/>
    <property type="match status" value="1"/>
</dbReference>